<dbReference type="AlphaFoldDB" id="A0A8C9FF34"/>
<evidence type="ECO:0000313" key="8">
    <source>
        <dbReference type="Proteomes" id="UP000694428"/>
    </source>
</evidence>
<evidence type="ECO:0000256" key="1">
    <source>
        <dbReference type="ARBA" id="ARBA00004370"/>
    </source>
</evidence>
<evidence type="ECO:0000256" key="4">
    <source>
        <dbReference type="ARBA" id="ARBA00023180"/>
    </source>
</evidence>
<protein>
    <submittedName>
        <fullName evidence="7">V-set and transmembrane domain containing 5</fullName>
    </submittedName>
</protein>
<dbReference type="InterPro" id="IPR003599">
    <property type="entry name" value="Ig_sub"/>
</dbReference>
<dbReference type="GO" id="GO:0030424">
    <property type="term" value="C:axon"/>
    <property type="evidence" value="ECO:0007669"/>
    <property type="project" value="TreeGrafter"/>
</dbReference>
<organism evidence="7 8">
    <name type="scientific">Pavo cristatus</name>
    <name type="common">Indian peafowl</name>
    <name type="synonym">Blue peafowl</name>
    <dbReference type="NCBI Taxonomy" id="9049"/>
    <lineage>
        <taxon>Eukaryota</taxon>
        <taxon>Metazoa</taxon>
        <taxon>Chordata</taxon>
        <taxon>Craniata</taxon>
        <taxon>Vertebrata</taxon>
        <taxon>Euteleostomi</taxon>
        <taxon>Archelosauria</taxon>
        <taxon>Archosauria</taxon>
        <taxon>Dinosauria</taxon>
        <taxon>Saurischia</taxon>
        <taxon>Theropoda</taxon>
        <taxon>Coelurosauria</taxon>
        <taxon>Aves</taxon>
        <taxon>Neognathae</taxon>
        <taxon>Galloanserae</taxon>
        <taxon>Galliformes</taxon>
        <taxon>Phasianidae</taxon>
        <taxon>Phasianinae</taxon>
        <taxon>Pavo</taxon>
    </lineage>
</organism>
<dbReference type="Ensembl" id="ENSPSTT00000015852.1">
    <property type="protein sequence ID" value="ENSPSTP00000015103.1"/>
    <property type="gene ID" value="ENSPSTG00000010719.1"/>
</dbReference>
<keyword evidence="2" id="KW-0732">Signal</keyword>
<feature type="transmembrane region" description="Helical" evidence="5">
    <location>
        <begin position="297"/>
        <end position="318"/>
    </location>
</feature>
<accession>A0A8C9FF34</accession>
<keyword evidence="5" id="KW-1133">Transmembrane helix</keyword>
<reference evidence="7" key="1">
    <citation type="submission" date="2025-08" db="UniProtKB">
        <authorList>
            <consortium name="Ensembl"/>
        </authorList>
    </citation>
    <scope>IDENTIFICATION</scope>
</reference>
<comment type="subcellular location">
    <subcellularLocation>
        <location evidence="1">Membrane</location>
    </subcellularLocation>
</comment>
<sequence>MFQKCFLVPNPSLPWRNLRAFPLVLSLLRASRADPHLATTSCQGDPLPARALPRGSLGGQLHPAAVSGQRGEAQGRLIAGRAPGEEEEGEPRGRGLQLVLAGPARRGQCRRRGRSPMRPLRGCRRRGAIVGTVTLCLAAGWALQTPGGVSLIVPQPNINATVAQNILLSVEYSCRGIATVEWKHVSSWGTTKIVEWKSGNYINISTAYKDRVTTFENGSIQLLNVGMRDAGYYFITVTEEYGTNTYGTIILNVYGMNLVGVLSLTLCLNTNQLISSFVTLRISALFAEIIYEDLHFVAVLFAFLAAVSAILICFMWLCNKSLYLFQKKTHKLAASTTEEIELETIEC</sequence>
<evidence type="ECO:0000259" key="6">
    <source>
        <dbReference type="SMART" id="SM00409"/>
    </source>
</evidence>
<evidence type="ECO:0000256" key="5">
    <source>
        <dbReference type="SAM" id="Phobius"/>
    </source>
</evidence>
<dbReference type="GO" id="GO:0046847">
    <property type="term" value="P:filopodium assembly"/>
    <property type="evidence" value="ECO:0007669"/>
    <property type="project" value="TreeGrafter"/>
</dbReference>
<keyword evidence="5" id="KW-0812">Transmembrane</keyword>
<dbReference type="SUPFAM" id="SSF48726">
    <property type="entry name" value="Immunoglobulin"/>
    <property type="match status" value="1"/>
</dbReference>
<dbReference type="PANTHER" id="PTHR12080:SF93">
    <property type="entry name" value="V-SET AND TRANSMEMBRANE DOMAIN-CONTAINING PROTEIN 5"/>
    <property type="match status" value="1"/>
</dbReference>
<dbReference type="GO" id="GO:1904891">
    <property type="term" value="P:positive regulation of excitatory synapse assembly"/>
    <property type="evidence" value="ECO:0007669"/>
    <property type="project" value="TreeGrafter"/>
</dbReference>
<dbReference type="InterPro" id="IPR036179">
    <property type="entry name" value="Ig-like_dom_sf"/>
</dbReference>
<evidence type="ECO:0000256" key="2">
    <source>
        <dbReference type="ARBA" id="ARBA00022729"/>
    </source>
</evidence>
<evidence type="ECO:0000256" key="3">
    <source>
        <dbReference type="ARBA" id="ARBA00023136"/>
    </source>
</evidence>
<dbReference type="InterPro" id="IPR013783">
    <property type="entry name" value="Ig-like_fold"/>
</dbReference>
<keyword evidence="3 5" id="KW-0472">Membrane</keyword>
<feature type="domain" description="Immunoglobulin" evidence="6">
    <location>
        <begin position="155"/>
        <end position="254"/>
    </location>
</feature>
<keyword evidence="4" id="KW-0325">Glycoprotein</keyword>
<dbReference type="SMART" id="SM00409">
    <property type="entry name" value="IG"/>
    <property type="match status" value="1"/>
</dbReference>
<dbReference type="GO" id="GO:0005886">
    <property type="term" value="C:plasma membrane"/>
    <property type="evidence" value="ECO:0007669"/>
    <property type="project" value="TreeGrafter"/>
</dbReference>
<proteinExistence type="predicted"/>
<dbReference type="PANTHER" id="PTHR12080">
    <property type="entry name" value="SIGNALING LYMPHOCYTIC ACTIVATION MOLECULE"/>
    <property type="match status" value="1"/>
</dbReference>
<dbReference type="Proteomes" id="UP000694428">
    <property type="component" value="Unplaced"/>
</dbReference>
<dbReference type="GO" id="GO:0030425">
    <property type="term" value="C:dendrite"/>
    <property type="evidence" value="ECO:0007669"/>
    <property type="project" value="TreeGrafter"/>
</dbReference>
<reference evidence="7" key="2">
    <citation type="submission" date="2025-09" db="UniProtKB">
        <authorList>
            <consortium name="Ensembl"/>
        </authorList>
    </citation>
    <scope>IDENTIFICATION</scope>
</reference>
<keyword evidence="8" id="KW-1185">Reference proteome</keyword>
<dbReference type="InterPro" id="IPR015631">
    <property type="entry name" value="CD2/SLAM_rcpt"/>
</dbReference>
<dbReference type="Gene3D" id="2.60.40.10">
    <property type="entry name" value="Immunoglobulins"/>
    <property type="match status" value="1"/>
</dbReference>
<name>A0A8C9FF34_PAVCR</name>
<evidence type="ECO:0000313" key="7">
    <source>
        <dbReference type="Ensembl" id="ENSPSTP00000015103.1"/>
    </source>
</evidence>